<dbReference type="Gene3D" id="1.10.10.60">
    <property type="entry name" value="Homeodomain-like"/>
    <property type="match status" value="2"/>
</dbReference>
<keyword evidence="3" id="KW-0804">Transcription</keyword>
<evidence type="ECO:0000256" key="2">
    <source>
        <dbReference type="ARBA" id="ARBA00023125"/>
    </source>
</evidence>
<name>C6W698_DYAFD</name>
<dbReference type="PROSITE" id="PS01124">
    <property type="entry name" value="HTH_ARAC_FAMILY_2"/>
    <property type="match status" value="1"/>
</dbReference>
<keyword evidence="1" id="KW-0805">Transcription regulation</keyword>
<dbReference type="InterPro" id="IPR018060">
    <property type="entry name" value="HTH_AraC"/>
</dbReference>
<dbReference type="EMBL" id="CP001619">
    <property type="protein sequence ID" value="ACT92578.1"/>
    <property type="molecule type" value="Genomic_DNA"/>
</dbReference>
<gene>
    <name evidence="5" type="ordered locus">Dfer_1330</name>
</gene>
<dbReference type="InterPro" id="IPR009057">
    <property type="entry name" value="Homeodomain-like_sf"/>
</dbReference>
<dbReference type="HOGENOM" id="CLU_000445_59_0_10"/>
<dbReference type="InterPro" id="IPR029062">
    <property type="entry name" value="Class_I_gatase-like"/>
</dbReference>
<evidence type="ECO:0000313" key="5">
    <source>
        <dbReference type="EMBL" id="ACT92578.1"/>
    </source>
</evidence>
<protein>
    <submittedName>
        <fullName evidence="5">Transcriptional regulator, AraC family</fullName>
    </submittedName>
</protein>
<dbReference type="PANTHER" id="PTHR43130:SF11">
    <property type="entry name" value="TRANSCRIPTIONAL REGULATORY PROTEIN"/>
    <property type="match status" value="1"/>
</dbReference>
<dbReference type="SUPFAM" id="SSF46689">
    <property type="entry name" value="Homeodomain-like"/>
    <property type="match status" value="2"/>
</dbReference>
<feature type="domain" description="HTH araC/xylS-type" evidence="4">
    <location>
        <begin position="223"/>
        <end position="321"/>
    </location>
</feature>
<dbReference type="InterPro" id="IPR052158">
    <property type="entry name" value="INH-QAR"/>
</dbReference>
<dbReference type="STRING" id="471854.Dfer_1330"/>
<evidence type="ECO:0000259" key="4">
    <source>
        <dbReference type="PROSITE" id="PS01124"/>
    </source>
</evidence>
<dbReference type="AlphaFoldDB" id="C6W698"/>
<evidence type="ECO:0000313" key="6">
    <source>
        <dbReference type="Proteomes" id="UP000002011"/>
    </source>
</evidence>
<accession>C6W698</accession>
<dbReference type="Pfam" id="PF01965">
    <property type="entry name" value="DJ-1_PfpI"/>
    <property type="match status" value="1"/>
</dbReference>
<keyword evidence="6" id="KW-1185">Reference proteome</keyword>
<dbReference type="GO" id="GO:0003700">
    <property type="term" value="F:DNA-binding transcription factor activity"/>
    <property type="evidence" value="ECO:0007669"/>
    <property type="project" value="InterPro"/>
</dbReference>
<dbReference type="Proteomes" id="UP000002011">
    <property type="component" value="Chromosome"/>
</dbReference>
<dbReference type="PRINTS" id="PR00032">
    <property type="entry name" value="HTHARAC"/>
</dbReference>
<keyword evidence="2" id="KW-0238">DNA-binding</keyword>
<sequence>MIVMKHISVYVPQCSYIEAVSPAYRLFNTANDFLKASGKEPHFHVEFVGLNHDIRAQDGEYTIRINKLLSEVTRTDLVVIPALCGNLRDSVELDRPAIPWMLDMREKGSEIASLCLGAFLLGATGLLDGKKCSTHWAYYEEFKEIYPQIEVVDGTIITDEGKVYSSGGANSIWNLLIYILEKYTSRDIAILAAKYFAIDIDRDNQRAFTIFKGQKNHNDDGILAAQNFIENNYTEKLTITELADIASVSRRSFERRFKNATNNTINEYVRRVRVEAAKRSFEVSRKNVTEVMYDVGYTDTKAFRDVFKKVTGLTPVEYRNKYSKDN</sequence>
<dbReference type="PANTHER" id="PTHR43130">
    <property type="entry name" value="ARAC-FAMILY TRANSCRIPTIONAL REGULATOR"/>
    <property type="match status" value="1"/>
</dbReference>
<dbReference type="SUPFAM" id="SSF52317">
    <property type="entry name" value="Class I glutamine amidotransferase-like"/>
    <property type="match status" value="1"/>
</dbReference>
<dbReference type="KEGG" id="dfe:Dfer_1330"/>
<dbReference type="InterPro" id="IPR002818">
    <property type="entry name" value="DJ-1/PfpI"/>
</dbReference>
<evidence type="ECO:0000256" key="1">
    <source>
        <dbReference type="ARBA" id="ARBA00023015"/>
    </source>
</evidence>
<evidence type="ECO:0000256" key="3">
    <source>
        <dbReference type="ARBA" id="ARBA00023163"/>
    </source>
</evidence>
<dbReference type="Gene3D" id="3.40.50.880">
    <property type="match status" value="1"/>
</dbReference>
<dbReference type="SMART" id="SM00342">
    <property type="entry name" value="HTH_ARAC"/>
    <property type="match status" value="1"/>
</dbReference>
<dbReference type="InterPro" id="IPR020449">
    <property type="entry name" value="Tscrpt_reg_AraC-type_HTH"/>
</dbReference>
<organism evidence="5 6">
    <name type="scientific">Dyadobacter fermentans (strain ATCC 700827 / DSM 18053 / CIP 107007 / KCTC 52180 / NS114)</name>
    <dbReference type="NCBI Taxonomy" id="471854"/>
    <lineage>
        <taxon>Bacteria</taxon>
        <taxon>Pseudomonadati</taxon>
        <taxon>Bacteroidota</taxon>
        <taxon>Cytophagia</taxon>
        <taxon>Cytophagales</taxon>
        <taxon>Spirosomataceae</taxon>
        <taxon>Dyadobacter</taxon>
    </lineage>
</organism>
<reference evidence="5 6" key="1">
    <citation type="journal article" date="2009" name="Stand. Genomic Sci.">
        <title>Complete genome sequence of Dyadobacter fermentans type strain (NS114).</title>
        <authorList>
            <person name="Lang E."/>
            <person name="Lapidus A."/>
            <person name="Chertkov O."/>
            <person name="Brettin T."/>
            <person name="Detter J.C."/>
            <person name="Han C."/>
            <person name="Copeland A."/>
            <person name="Glavina Del Rio T."/>
            <person name="Nolan M."/>
            <person name="Chen F."/>
            <person name="Lucas S."/>
            <person name="Tice H."/>
            <person name="Cheng J.F."/>
            <person name="Land M."/>
            <person name="Hauser L."/>
            <person name="Chang Y.J."/>
            <person name="Jeffries C.D."/>
            <person name="Kopitz M."/>
            <person name="Bruce D."/>
            <person name="Goodwin L."/>
            <person name="Pitluck S."/>
            <person name="Ovchinnikova G."/>
            <person name="Pati A."/>
            <person name="Ivanova N."/>
            <person name="Mavrommatis K."/>
            <person name="Chen A."/>
            <person name="Palaniappan K."/>
            <person name="Chain P."/>
            <person name="Bristow J."/>
            <person name="Eisen J.A."/>
            <person name="Markowitz V."/>
            <person name="Hugenholtz P."/>
            <person name="Goker M."/>
            <person name="Rohde M."/>
            <person name="Kyrpides N.C."/>
            <person name="Klenk H.P."/>
        </authorList>
    </citation>
    <scope>NUCLEOTIDE SEQUENCE [LARGE SCALE GENOMIC DNA]</scope>
    <source>
        <strain evidence="6">ATCC 700827 / DSM 18053 / CIP 107007 / KCTC 52180 / NS114</strain>
    </source>
</reference>
<dbReference type="GO" id="GO:0043565">
    <property type="term" value="F:sequence-specific DNA binding"/>
    <property type="evidence" value="ECO:0007669"/>
    <property type="project" value="InterPro"/>
</dbReference>
<proteinExistence type="predicted"/>
<dbReference type="Pfam" id="PF12833">
    <property type="entry name" value="HTH_18"/>
    <property type="match status" value="1"/>
</dbReference>
<dbReference type="eggNOG" id="COG4977">
    <property type="taxonomic scope" value="Bacteria"/>
</dbReference>